<protein>
    <submittedName>
        <fullName evidence="1">Uncharacterized protein</fullName>
    </submittedName>
</protein>
<dbReference type="AlphaFoldDB" id="A0AAX2H079"/>
<dbReference type="RefSeq" id="WP_143325039.1">
    <property type="nucleotide sequence ID" value="NZ_CP014227.1"/>
</dbReference>
<evidence type="ECO:0000313" key="2">
    <source>
        <dbReference type="Proteomes" id="UP000215539"/>
    </source>
</evidence>
<reference evidence="1 2" key="1">
    <citation type="submission" date="2017-06" db="EMBL/GenBank/DDBJ databases">
        <authorList>
            <consortium name="Pathogen Informatics"/>
        </authorList>
    </citation>
    <scope>NUCLEOTIDE SEQUENCE [LARGE SCALE GENOMIC DNA]</scope>
    <source>
        <strain evidence="1 2">NCTC12947</strain>
    </source>
</reference>
<accession>A0AAX2H079</accession>
<evidence type="ECO:0000313" key="1">
    <source>
        <dbReference type="EMBL" id="SNV15450.1"/>
    </source>
</evidence>
<dbReference type="Proteomes" id="UP000215539">
    <property type="component" value="Chromosome 1"/>
</dbReference>
<gene>
    <name evidence="1" type="ORF">SAMEA44541418_02081</name>
</gene>
<dbReference type="EMBL" id="LT906449">
    <property type="protein sequence ID" value="SNV15450.1"/>
    <property type="molecule type" value="Genomic_DNA"/>
</dbReference>
<organism evidence="1 2">
    <name type="scientific">Capnocytophaga haemolytica</name>
    <dbReference type="NCBI Taxonomy" id="45243"/>
    <lineage>
        <taxon>Bacteria</taxon>
        <taxon>Pseudomonadati</taxon>
        <taxon>Bacteroidota</taxon>
        <taxon>Flavobacteriia</taxon>
        <taxon>Flavobacteriales</taxon>
        <taxon>Flavobacteriaceae</taxon>
        <taxon>Capnocytophaga</taxon>
    </lineage>
</organism>
<proteinExistence type="predicted"/>
<sequence>MIVIKEELSLAELLSHVEGAAAYQWCIVELEGMGYQQPLWGFEDKVNATTTGLTVCFQQLQILSANVRQLIWLTLIGDKGAIEPVAPYTEAYEAYLKARYAFHITFVDGAYWEIEGKEAYKLQHLGLKV</sequence>
<name>A0AAX2H079_9FLAO</name>